<comment type="subcellular location">
    <subcellularLocation>
        <location evidence="1 10">Cell membrane</location>
        <topology evidence="1 10">Multi-pass membrane protein</topology>
    </subcellularLocation>
</comment>
<dbReference type="Proteomes" id="UP000019423">
    <property type="component" value="Chromosome"/>
</dbReference>
<dbReference type="HAMAP" id="MF_00115">
    <property type="entry name" value="MscL"/>
    <property type="match status" value="1"/>
</dbReference>
<evidence type="ECO:0000256" key="3">
    <source>
        <dbReference type="ARBA" id="ARBA00022448"/>
    </source>
</evidence>
<keyword evidence="12" id="KW-1185">Reference proteome</keyword>
<keyword evidence="5 10" id="KW-0812">Transmembrane</keyword>
<feature type="transmembrane region" description="Helical" evidence="10">
    <location>
        <begin position="108"/>
        <end position="129"/>
    </location>
</feature>
<dbReference type="PANTHER" id="PTHR30266:SF2">
    <property type="entry name" value="LARGE-CONDUCTANCE MECHANOSENSITIVE CHANNEL"/>
    <property type="match status" value="1"/>
</dbReference>
<dbReference type="GO" id="GO:0008381">
    <property type="term" value="F:mechanosensitive monoatomic ion channel activity"/>
    <property type="evidence" value="ECO:0007669"/>
    <property type="project" value="UniProtKB-UniRule"/>
</dbReference>
<keyword evidence="3 10" id="KW-0813">Transport</keyword>
<comment type="similarity">
    <text evidence="2 10">Belongs to the MscL family.</text>
</comment>
<evidence type="ECO:0000256" key="1">
    <source>
        <dbReference type="ARBA" id="ARBA00004651"/>
    </source>
</evidence>
<dbReference type="NCBIfam" id="NF010557">
    <property type="entry name" value="PRK13952.1"/>
    <property type="match status" value="1"/>
</dbReference>
<evidence type="ECO:0000256" key="5">
    <source>
        <dbReference type="ARBA" id="ARBA00022692"/>
    </source>
</evidence>
<organism evidence="11 12">
    <name type="scientific">Hymenobacter swuensis DY53</name>
    <dbReference type="NCBI Taxonomy" id="1227739"/>
    <lineage>
        <taxon>Bacteria</taxon>
        <taxon>Pseudomonadati</taxon>
        <taxon>Bacteroidota</taxon>
        <taxon>Cytophagia</taxon>
        <taxon>Cytophagales</taxon>
        <taxon>Hymenobacteraceae</taxon>
        <taxon>Hymenobacter</taxon>
    </lineage>
</organism>
<dbReference type="PROSITE" id="PS01327">
    <property type="entry name" value="MSCL"/>
    <property type="match status" value="1"/>
</dbReference>
<dbReference type="NCBIfam" id="TIGR00220">
    <property type="entry name" value="mscL"/>
    <property type="match status" value="1"/>
</dbReference>
<dbReference type="PANTHER" id="PTHR30266">
    <property type="entry name" value="MECHANOSENSITIVE CHANNEL MSCL"/>
    <property type="match status" value="1"/>
</dbReference>
<dbReference type="InterPro" id="IPR019823">
    <property type="entry name" value="Mechanosensitive_channel_CS"/>
</dbReference>
<dbReference type="InterPro" id="IPR001185">
    <property type="entry name" value="MS_channel"/>
</dbReference>
<proteinExistence type="inferred from homology"/>
<evidence type="ECO:0000256" key="9">
    <source>
        <dbReference type="ARBA" id="ARBA00023303"/>
    </source>
</evidence>
<comment type="function">
    <text evidence="10">Channel that opens in response to stretch forces in the membrane lipid bilayer. May participate in the regulation of osmotic pressure changes within the cell.</text>
</comment>
<evidence type="ECO:0000256" key="6">
    <source>
        <dbReference type="ARBA" id="ARBA00022989"/>
    </source>
</evidence>
<dbReference type="Pfam" id="PF01741">
    <property type="entry name" value="MscL"/>
    <property type="match status" value="1"/>
</dbReference>
<dbReference type="STRING" id="1227739.Hsw_3726"/>
<evidence type="ECO:0000256" key="8">
    <source>
        <dbReference type="ARBA" id="ARBA00023136"/>
    </source>
</evidence>
<name>W8F9J5_9BACT</name>
<evidence type="ECO:0000313" key="11">
    <source>
        <dbReference type="EMBL" id="AHJ99321.1"/>
    </source>
</evidence>
<accession>W8F9J5</accession>
<reference evidence="11 12" key="1">
    <citation type="submission" date="2014-01" db="EMBL/GenBank/DDBJ databases">
        <title>Complete genome sequence of ionizing-radiation resistance bacterium Hymenobacter swuensis DY53.</title>
        <authorList>
            <person name="Jung J.-H."/>
            <person name="Jeong S.-W."/>
            <person name="Joe M.-H."/>
            <person name="Cho y.-j."/>
            <person name="Kim M.-K."/>
            <person name="Lim S.-Y."/>
        </authorList>
    </citation>
    <scope>NUCLEOTIDE SEQUENCE [LARGE SCALE GENOMIC DNA]</scope>
    <source>
        <strain evidence="11 12">DY53</strain>
    </source>
</reference>
<keyword evidence="9 10" id="KW-0407">Ion channel</keyword>
<keyword evidence="6 10" id="KW-1133">Transmembrane helix</keyword>
<dbReference type="KEGG" id="hsw:Hsw_3726"/>
<dbReference type="InterPro" id="IPR036019">
    <property type="entry name" value="MscL_channel"/>
</dbReference>
<comment type="caution">
    <text evidence="10">Lacks conserved residue(s) required for the propagation of feature annotation.</text>
</comment>
<dbReference type="AlphaFoldDB" id="W8F9J5"/>
<evidence type="ECO:0000256" key="7">
    <source>
        <dbReference type="ARBA" id="ARBA00023065"/>
    </source>
</evidence>
<sequence>MLASDAEISIFTRLYLFSLIFKHFQNMGFVSEFKEFISKGNVLDLAVGVIIGGAFGKIVTSLTDDILMPVLTLMTGGLDFKEWYLALDGNTYNSLKAAQDAKAATINYGLFLNAVITFLLMAFAIFWIVKLANRFKKPQEVVVTEPGPTKDQALLIEIRDALRSRA</sequence>
<dbReference type="EMBL" id="CP007145">
    <property type="protein sequence ID" value="AHJ99321.1"/>
    <property type="molecule type" value="Genomic_DNA"/>
</dbReference>
<evidence type="ECO:0000313" key="12">
    <source>
        <dbReference type="Proteomes" id="UP000019423"/>
    </source>
</evidence>
<dbReference type="Gene3D" id="1.10.1200.120">
    <property type="entry name" value="Large-conductance mechanosensitive channel, MscL, domain 1"/>
    <property type="match status" value="1"/>
</dbReference>
<dbReference type="NCBIfam" id="NF001843">
    <property type="entry name" value="PRK00567.1-4"/>
    <property type="match status" value="1"/>
</dbReference>
<evidence type="ECO:0000256" key="4">
    <source>
        <dbReference type="ARBA" id="ARBA00022475"/>
    </source>
</evidence>
<gene>
    <name evidence="10" type="primary">mscL</name>
    <name evidence="11" type="ORF">Hsw_3726</name>
</gene>
<dbReference type="PRINTS" id="PR01264">
    <property type="entry name" value="MECHCHANNEL"/>
</dbReference>
<evidence type="ECO:0000256" key="10">
    <source>
        <dbReference type="HAMAP-Rule" id="MF_00115"/>
    </source>
</evidence>
<comment type="subunit">
    <text evidence="10">Homopentamer.</text>
</comment>
<dbReference type="InterPro" id="IPR037673">
    <property type="entry name" value="MSC/AndL"/>
</dbReference>
<dbReference type="PATRIC" id="fig|1227739.3.peg.3883"/>
<keyword evidence="7 10" id="KW-0406">Ion transport</keyword>
<dbReference type="eggNOG" id="COG1970">
    <property type="taxonomic scope" value="Bacteria"/>
</dbReference>
<keyword evidence="8 10" id="KW-0472">Membrane</keyword>
<keyword evidence="4 10" id="KW-1003">Cell membrane</keyword>
<dbReference type="HOGENOM" id="CLU_095787_0_1_10"/>
<dbReference type="GO" id="GO:0005886">
    <property type="term" value="C:plasma membrane"/>
    <property type="evidence" value="ECO:0007669"/>
    <property type="project" value="UniProtKB-SubCell"/>
</dbReference>
<protein>
    <recommendedName>
        <fullName evidence="10">Large-conductance mechanosensitive channel</fullName>
    </recommendedName>
</protein>
<dbReference type="SUPFAM" id="SSF81330">
    <property type="entry name" value="Gated mechanosensitive channel"/>
    <property type="match status" value="1"/>
</dbReference>
<evidence type="ECO:0000256" key="2">
    <source>
        <dbReference type="ARBA" id="ARBA00007254"/>
    </source>
</evidence>